<keyword evidence="1" id="KW-0547">Nucleotide-binding</keyword>
<evidence type="ECO:0000256" key="3">
    <source>
        <dbReference type="ARBA" id="ARBA00022840"/>
    </source>
</evidence>
<dbReference type="InterPro" id="IPR003833">
    <property type="entry name" value="CT_C_D"/>
</dbReference>
<dbReference type="SUPFAM" id="SSF160467">
    <property type="entry name" value="PH0987 N-terminal domain-like"/>
    <property type="match status" value="1"/>
</dbReference>
<feature type="domain" description="Carboxyltransferase" evidence="5">
    <location>
        <begin position="249"/>
        <end position="516"/>
    </location>
</feature>
<evidence type="ECO:0000256" key="2">
    <source>
        <dbReference type="ARBA" id="ARBA00022801"/>
    </source>
</evidence>
<dbReference type="InterPro" id="IPR029000">
    <property type="entry name" value="Cyclophilin-like_dom_sf"/>
</dbReference>
<dbReference type="Gene3D" id="3.30.1360.40">
    <property type="match status" value="1"/>
</dbReference>
<dbReference type="PANTHER" id="PTHR43309">
    <property type="entry name" value="5-OXOPROLINASE SUBUNIT C"/>
    <property type="match status" value="1"/>
</dbReference>
<reference evidence="6 7" key="1">
    <citation type="submission" date="2016-02" db="EMBL/GenBank/DDBJ databases">
        <authorList>
            <person name="Wen L."/>
            <person name="He K."/>
            <person name="Yang H."/>
        </authorList>
    </citation>
    <scope>NUCLEOTIDE SEQUENCE [LARGE SCALE GENOMIC DNA]</scope>
    <source>
        <strain evidence="6 7">CD11_3</strain>
    </source>
</reference>
<organism evidence="6 7">
    <name type="scientific">Microbacterium oleivorans</name>
    <dbReference type="NCBI Taxonomy" id="273677"/>
    <lineage>
        <taxon>Bacteria</taxon>
        <taxon>Bacillati</taxon>
        <taxon>Actinomycetota</taxon>
        <taxon>Actinomycetes</taxon>
        <taxon>Micrococcales</taxon>
        <taxon>Microbacteriaceae</taxon>
        <taxon>Microbacterium</taxon>
    </lineage>
</organism>
<feature type="domain" description="Carboxyltransferase" evidence="4">
    <location>
        <begin position="1"/>
        <end position="196"/>
    </location>
</feature>
<proteinExistence type="predicted"/>
<dbReference type="Pfam" id="PF02626">
    <property type="entry name" value="CT_A_B"/>
    <property type="match status" value="1"/>
</dbReference>
<sequence length="516" mass="52694">MVIRPFGDSALLVEVDALAEVLGLHAALVASRPRGVRDLVPAARTVLIHVDPAVLPLAAARRWIEGVDAAGAPAAPGEPAPAEEIEIPVVYDGPDLDETATLLGIGAGELVARHLAARWTVAFTGFAPGFGYLVSADWRIDVPRRATPRAQVPQGSVALAGEFTGAYPRETPGGWQLIGTTAAPLFDPLADTPVLLRPGTRVRFRRVAAAAVTAGSATAVLPVERPAAVVQDPGPFATVQDAGRPDALADGVARSGAADRPALAAANRLVGNAPGAAAIEVTLGGFRATATRDLWIAVTGAWGSVHVAGREVDPYRPVLWSAGTDLSIGIFRAGVRALLAIRGGVAGHPVVGSIATDTLAGLGPAPLRAGDGIATADAAPHPVPPVDLWPWTPPPTVIDVPVAAGPRADWFTPAARRAFLETTWGVGARADRVGIRLDGPPLARTADAASRELASEGMLPGAVQVPPDGLPVVLGPDGPVTGGYPVIGVVTAAGRAALAQARPGSHLRLRSASPRR</sequence>
<comment type="caution">
    <text evidence="6">The sequence shown here is derived from an EMBL/GenBank/DDBJ whole genome shotgun (WGS) entry which is preliminary data.</text>
</comment>
<dbReference type="NCBIfam" id="TIGR00724">
    <property type="entry name" value="urea_amlyse_rel"/>
    <property type="match status" value="1"/>
</dbReference>
<dbReference type="SUPFAM" id="SSF50891">
    <property type="entry name" value="Cyclophilin-like"/>
    <property type="match status" value="2"/>
</dbReference>
<protein>
    <submittedName>
        <fullName evidence="6">Allophanate hydrolase</fullName>
    </submittedName>
</protein>
<dbReference type="OrthoDB" id="9768696at2"/>
<dbReference type="RefSeq" id="WP_064003344.1">
    <property type="nucleotide sequence ID" value="NZ_LSTV01000004.1"/>
</dbReference>
<dbReference type="Proteomes" id="UP000076998">
    <property type="component" value="Unassembled WGS sequence"/>
</dbReference>
<dbReference type="Gene3D" id="2.40.100.10">
    <property type="entry name" value="Cyclophilin-like"/>
    <property type="match status" value="2"/>
</dbReference>
<dbReference type="SMART" id="SM00797">
    <property type="entry name" value="AHS2"/>
    <property type="match status" value="1"/>
</dbReference>
<dbReference type="Pfam" id="PF02682">
    <property type="entry name" value="CT_C_D"/>
    <property type="match status" value="1"/>
</dbReference>
<dbReference type="EMBL" id="LSTV01000004">
    <property type="protein sequence ID" value="OAH49390.1"/>
    <property type="molecule type" value="Genomic_DNA"/>
</dbReference>
<gene>
    <name evidence="6" type="ORF">AYL44_11035</name>
</gene>
<dbReference type="SMART" id="SM00796">
    <property type="entry name" value="AHS1"/>
    <property type="match status" value="1"/>
</dbReference>
<dbReference type="InterPro" id="IPR052708">
    <property type="entry name" value="PxpC"/>
</dbReference>
<evidence type="ECO:0000259" key="5">
    <source>
        <dbReference type="SMART" id="SM00797"/>
    </source>
</evidence>
<dbReference type="InterPro" id="IPR003778">
    <property type="entry name" value="CT_A_B"/>
</dbReference>
<dbReference type="GO" id="GO:0016787">
    <property type="term" value="F:hydrolase activity"/>
    <property type="evidence" value="ECO:0007669"/>
    <property type="project" value="UniProtKB-KW"/>
</dbReference>
<name>A0A177K7L5_9MICO</name>
<evidence type="ECO:0000256" key="1">
    <source>
        <dbReference type="ARBA" id="ARBA00022741"/>
    </source>
</evidence>
<keyword evidence="2 6" id="KW-0378">Hydrolase</keyword>
<dbReference type="PANTHER" id="PTHR43309:SF3">
    <property type="entry name" value="5-OXOPROLINASE SUBUNIT C"/>
    <property type="match status" value="1"/>
</dbReference>
<dbReference type="GO" id="GO:0005524">
    <property type="term" value="F:ATP binding"/>
    <property type="evidence" value="ECO:0007669"/>
    <property type="project" value="UniProtKB-KW"/>
</dbReference>
<keyword evidence="3" id="KW-0067">ATP-binding</keyword>
<evidence type="ECO:0000313" key="7">
    <source>
        <dbReference type="Proteomes" id="UP000076998"/>
    </source>
</evidence>
<accession>A0A177K7L5</accession>
<dbReference type="AlphaFoldDB" id="A0A177K7L5"/>
<evidence type="ECO:0000313" key="6">
    <source>
        <dbReference type="EMBL" id="OAH49390.1"/>
    </source>
</evidence>
<evidence type="ECO:0000259" key="4">
    <source>
        <dbReference type="SMART" id="SM00796"/>
    </source>
</evidence>